<dbReference type="Gene3D" id="3.40.50.10330">
    <property type="entry name" value="Probable inorganic polyphosphate/atp-NAD kinase, domain 1"/>
    <property type="match status" value="1"/>
</dbReference>
<evidence type="ECO:0000313" key="6">
    <source>
        <dbReference type="EMBL" id="MBK1657895.1"/>
    </source>
</evidence>
<dbReference type="Pfam" id="PF19279">
    <property type="entry name" value="YegS_C"/>
    <property type="match status" value="1"/>
</dbReference>
<dbReference type="SMART" id="SM00046">
    <property type="entry name" value="DAGKc"/>
    <property type="match status" value="1"/>
</dbReference>
<keyword evidence="3 6" id="KW-0418">Kinase</keyword>
<dbReference type="InterPro" id="IPR045540">
    <property type="entry name" value="YegS/DAGK_C"/>
</dbReference>
<organism evidence="6 7">
    <name type="scientific">Paracraurococcus ruber</name>
    <dbReference type="NCBI Taxonomy" id="77675"/>
    <lineage>
        <taxon>Bacteria</taxon>
        <taxon>Pseudomonadati</taxon>
        <taxon>Pseudomonadota</taxon>
        <taxon>Alphaproteobacteria</taxon>
        <taxon>Acetobacterales</taxon>
        <taxon>Roseomonadaceae</taxon>
        <taxon>Paracraurococcus</taxon>
    </lineage>
</organism>
<dbReference type="RefSeq" id="WP_133218919.1">
    <property type="nucleotide sequence ID" value="NZ_NRSG01000031.1"/>
</dbReference>
<feature type="domain" description="DAGKc" evidence="5">
    <location>
        <begin position="1"/>
        <end position="129"/>
    </location>
</feature>
<protein>
    <submittedName>
        <fullName evidence="6">Diacylglycerol kinase</fullName>
    </submittedName>
</protein>
<evidence type="ECO:0000256" key="4">
    <source>
        <dbReference type="ARBA" id="ARBA00022840"/>
    </source>
</evidence>
<dbReference type="InterPro" id="IPR050187">
    <property type="entry name" value="Lipid_Phosphate_FormReg"/>
</dbReference>
<dbReference type="Proteomes" id="UP000697995">
    <property type="component" value="Unassembled WGS sequence"/>
</dbReference>
<dbReference type="Gene3D" id="2.60.200.40">
    <property type="match status" value="1"/>
</dbReference>
<dbReference type="InterPro" id="IPR016064">
    <property type="entry name" value="NAD/diacylglycerol_kinase_sf"/>
</dbReference>
<proteinExistence type="predicted"/>
<name>A0ABS1CU16_9PROT</name>
<evidence type="ECO:0000259" key="5">
    <source>
        <dbReference type="PROSITE" id="PS50146"/>
    </source>
</evidence>
<evidence type="ECO:0000256" key="1">
    <source>
        <dbReference type="ARBA" id="ARBA00022679"/>
    </source>
</evidence>
<evidence type="ECO:0000256" key="3">
    <source>
        <dbReference type="ARBA" id="ARBA00022777"/>
    </source>
</evidence>
<dbReference type="EMBL" id="NRSG01000031">
    <property type="protein sequence ID" value="MBK1657895.1"/>
    <property type="molecule type" value="Genomic_DNA"/>
</dbReference>
<comment type="caution">
    <text evidence="6">The sequence shown here is derived from an EMBL/GenBank/DDBJ whole genome shotgun (WGS) entry which is preliminary data.</text>
</comment>
<evidence type="ECO:0000256" key="2">
    <source>
        <dbReference type="ARBA" id="ARBA00022741"/>
    </source>
</evidence>
<keyword evidence="1" id="KW-0808">Transferase</keyword>
<evidence type="ECO:0000313" key="7">
    <source>
        <dbReference type="Proteomes" id="UP000697995"/>
    </source>
</evidence>
<keyword evidence="4" id="KW-0067">ATP-binding</keyword>
<keyword evidence="2" id="KW-0547">Nucleotide-binding</keyword>
<accession>A0ABS1CU16</accession>
<dbReference type="SUPFAM" id="SSF111331">
    <property type="entry name" value="NAD kinase/diacylglycerol kinase-like"/>
    <property type="match status" value="1"/>
</dbReference>
<dbReference type="PANTHER" id="PTHR12358:SF54">
    <property type="entry name" value="SPHINGOSINE KINASE RELATED PROTEIN"/>
    <property type="match status" value="1"/>
</dbReference>
<sequence>MRRVAVVINARSGGLLGRGDPAGEVAGHLRAAGLEAVIVPGDAPDLGARLDRAVALGADAVIVGGGDGSIAAAAQRLAGTGIALGILPLGTMNMLARDLGLPLALADAAAVLARGEVRAIDVAEVNGHAFLCMSVLGLPAAIGRHRERQRGAGGLGGRLRLALGALRALWRHPPLRLDVALDGAPPRRLRTRALAVASNAYAEGFGSFFARERLDRGELVLYRARRFGAWWIARMLAAMALGAWRRQPGIEERPARSITVASRRRALRVMNDGEALLLAPPLRYAIRPRALRVIVPAAAAGVRLPDAAASLA</sequence>
<dbReference type="GO" id="GO:0016301">
    <property type="term" value="F:kinase activity"/>
    <property type="evidence" value="ECO:0007669"/>
    <property type="project" value="UniProtKB-KW"/>
</dbReference>
<gene>
    <name evidence="6" type="ORF">CKO45_06580</name>
</gene>
<reference evidence="6 7" key="1">
    <citation type="journal article" date="2020" name="Microorganisms">
        <title>Osmotic Adaptation and Compatible Solute Biosynthesis of Phototrophic Bacteria as Revealed from Genome Analyses.</title>
        <authorList>
            <person name="Imhoff J.F."/>
            <person name="Rahn T."/>
            <person name="Kunzel S."/>
            <person name="Keller A."/>
            <person name="Neulinger S.C."/>
        </authorList>
    </citation>
    <scope>NUCLEOTIDE SEQUENCE [LARGE SCALE GENOMIC DNA]</scope>
    <source>
        <strain evidence="6 7">DSM 15382</strain>
    </source>
</reference>
<keyword evidence="7" id="KW-1185">Reference proteome</keyword>
<dbReference type="InterPro" id="IPR017438">
    <property type="entry name" value="ATP-NAD_kinase_N"/>
</dbReference>
<dbReference type="PANTHER" id="PTHR12358">
    <property type="entry name" value="SPHINGOSINE KINASE"/>
    <property type="match status" value="1"/>
</dbReference>
<dbReference type="Pfam" id="PF00781">
    <property type="entry name" value="DAGK_cat"/>
    <property type="match status" value="1"/>
</dbReference>
<dbReference type="InterPro" id="IPR001206">
    <property type="entry name" value="Diacylglycerol_kinase_cat_dom"/>
</dbReference>
<dbReference type="PROSITE" id="PS50146">
    <property type="entry name" value="DAGK"/>
    <property type="match status" value="1"/>
</dbReference>